<evidence type="ECO:0000256" key="3">
    <source>
        <dbReference type="ARBA" id="ARBA00023242"/>
    </source>
</evidence>
<dbReference type="EMBL" id="DS989727">
    <property type="protein sequence ID" value="EEA05793.1"/>
    <property type="molecule type" value="Genomic_DNA"/>
</dbReference>
<evidence type="ECO:0000313" key="4">
    <source>
        <dbReference type="EMBL" id="EEA05793.1"/>
    </source>
</evidence>
<dbReference type="eggNOG" id="ENOG502SGQZ">
    <property type="taxonomic scope" value="Eukaryota"/>
</dbReference>
<evidence type="ECO:0000256" key="2">
    <source>
        <dbReference type="ARBA" id="ARBA00023163"/>
    </source>
</evidence>
<protein>
    <recommendedName>
        <fullName evidence="6">Transcription initiation factor IIA subunit 1</fullName>
    </recommendedName>
</protein>
<dbReference type="GO" id="GO:0006367">
    <property type="term" value="P:transcription initiation at RNA polymerase II promoter"/>
    <property type="evidence" value="ECO:0007669"/>
    <property type="project" value="InterPro"/>
</dbReference>
<comment type="subcellular location">
    <subcellularLocation>
        <location evidence="1">Nucleus</location>
    </subcellularLocation>
</comment>
<dbReference type="SUPFAM" id="SSF50784">
    <property type="entry name" value="Transcription factor IIA (TFIIA), beta-barrel domain"/>
    <property type="match status" value="1"/>
</dbReference>
<dbReference type="GeneID" id="6994854"/>
<keyword evidence="2" id="KW-0804">Transcription</keyword>
<reference evidence="4" key="1">
    <citation type="submission" date="2008-06" db="EMBL/GenBank/DDBJ databases">
        <authorList>
            <person name="Lorenzi H."/>
            <person name="Inman J."/>
            <person name="Miller J."/>
            <person name="Schobel S."/>
            <person name="Amedeo P."/>
            <person name="Caler E.V."/>
            <person name="da Silva J."/>
        </authorList>
    </citation>
    <scope>NUCLEOTIDE SEQUENCE [LARGE SCALE GENOMIC DNA]</scope>
    <source>
        <strain evidence="4">RN66</strain>
    </source>
</reference>
<dbReference type="OMA" id="YSIAESW"/>
<dbReference type="STRING" id="441375.B6ABP1"/>
<gene>
    <name evidence="4" type="ORF">CMU_028030</name>
</gene>
<dbReference type="InterPro" id="IPR009088">
    <property type="entry name" value="TFIIA_b-brl"/>
</dbReference>
<dbReference type="OrthoDB" id="343448at2759"/>
<keyword evidence="5" id="KW-1185">Reference proteome</keyword>
<evidence type="ECO:0000313" key="5">
    <source>
        <dbReference type="Proteomes" id="UP000001460"/>
    </source>
</evidence>
<dbReference type="AlphaFoldDB" id="B6ABP1"/>
<proteinExistence type="predicted"/>
<organism evidence="4 5">
    <name type="scientific">Cryptosporidium muris (strain RN66)</name>
    <dbReference type="NCBI Taxonomy" id="441375"/>
    <lineage>
        <taxon>Eukaryota</taxon>
        <taxon>Sar</taxon>
        <taxon>Alveolata</taxon>
        <taxon>Apicomplexa</taxon>
        <taxon>Conoidasida</taxon>
        <taxon>Coccidia</taxon>
        <taxon>Eucoccidiorida</taxon>
        <taxon>Eimeriorina</taxon>
        <taxon>Cryptosporidiidae</taxon>
        <taxon>Cryptosporidium</taxon>
    </lineage>
</organism>
<accession>B6ABP1</accession>
<evidence type="ECO:0000256" key="1">
    <source>
        <dbReference type="ARBA" id="ARBA00004123"/>
    </source>
</evidence>
<name>B6ABP1_CRYMR</name>
<dbReference type="Gene3D" id="2.30.18.10">
    <property type="entry name" value="Transcription factor IIA (TFIIA), beta-barrel domain"/>
    <property type="match status" value="1"/>
</dbReference>
<dbReference type="RefSeq" id="XP_002140142.1">
    <property type="nucleotide sequence ID" value="XM_002140106.1"/>
</dbReference>
<keyword evidence="3" id="KW-0539">Nucleus</keyword>
<evidence type="ECO:0008006" key="6">
    <source>
        <dbReference type="Google" id="ProtNLM"/>
    </source>
</evidence>
<dbReference type="GO" id="GO:0005672">
    <property type="term" value="C:transcription factor TFIIA complex"/>
    <property type="evidence" value="ECO:0007669"/>
    <property type="project" value="InterPro"/>
</dbReference>
<dbReference type="VEuPathDB" id="CryptoDB:CMU_028030"/>
<sequence length="270" mass="31314">MNSGNIMDLYLKIIDRTIEKSRGLQAPEVLEKLRQKWISKLNDYYCDVEKDLSYSIAESWNLESDHIYVPKLEGVLPVKIETDNLKKPMPIITSTNITNLVTVDDKYEDDEMKSKRIRKDNTDNKELINNSEVQIEKNIVDCENPKTSEVQRDQVNSFETDEDEFGGVEWDIIPTASSQLSIKHEEQINKDNGEDYTYSEQGSNLDDISDLEDEEPFCNDIVVGHFETVARPYSRKKNQKGKWRIKIRKGIAQIGNEEIFFDTLIGEFDF</sequence>
<dbReference type="Proteomes" id="UP000001460">
    <property type="component" value="Unassembled WGS sequence"/>
</dbReference>